<evidence type="ECO:0000313" key="5">
    <source>
        <dbReference type="EMBL" id="JAS24477.1"/>
    </source>
</evidence>
<feature type="domain" description="Carbohydrate kinase FGGY N-terminal" evidence="4">
    <location>
        <begin position="7"/>
        <end position="96"/>
    </location>
</feature>
<dbReference type="InterPro" id="IPR018484">
    <property type="entry name" value="FGGY_N"/>
</dbReference>
<organism evidence="5">
    <name type="scientific">Clastoptera arizonana</name>
    <name type="common">Arizona spittle bug</name>
    <dbReference type="NCBI Taxonomy" id="38151"/>
    <lineage>
        <taxon>Eukaryota</taxon>
        <taxon>Metazoa</taxon>
        <taxon>Ecdysozoa</taxon>
        <taxon>Arthropoda</taxon>
        <taxon>Hexapoda</taxon>
        <taxon>Insecta</taxon>
        <taxon>Pterygota</taxon>
        <taxon>Neoptera</taxon>
        <taxon>Paraneoptera</taxon>
        <taxon>Hemiptera</taxon>
        <taxon>Auchenorrhyncha</taxon>
        <taxon>Cercopoidea</taxon>
        <taxon>Clastopteridae</taxon>
        <taxon>Clastoptera</taxon>
    </lineage>
</organism>
<dbReference type="GO" id="GO:0005829">
    <property type="term" value="C:cytosol"/>
    <property type="evidence" value="ECO:0007669"/>
    <property type="project" value="TreeGrafter"/>
</dbReference>
<evidence type="ECO:0000313" key="6">
    <source>
        <dbReference type="EMBL" id="JAS31448.1"/>
    </source>
</evidence>
<accession>A0A1B6DFM4</accession>
<dbReference type="SUPFAM" id="SSF53067">
    <property type="entry name" value="Actin-like ATPase domain"/>
    <property type="match status" value="1"/>
</dbReference>
<comment type="similarity">
    <text evidence="1">Belongs to the FGGY kinase family.</text>
</comment>
<evidence type="ECO:0000259" key="4">
    <source>
        <dbReference type="Pfam" id="PF00370"/>
    </source>
</evidence>
<gene>
    <name evidence="6" type="ORF">g.19623</name>
    <name evidence="5" type="ORF">g.19630</name>
</gene>
<protein>
    <recommendedName>
        <fullName evidence="4">Carbohydrate kinase FGGY N-terminal domain-containing protein</fullName>
    </recommendedName>
</protein>
<dbReference type="EMBL" id="GEDC01012821">
    <property type="protein sequence ID" value="JAS24477.1"/>
    <property type="molecule type" value="Transcribed_RNA"/>
</dbReference>
<name>A0A1B6DFM4_9HEMI</name>
<dbReference type="AlphaFoldDB" id="A0A1B6DFM4"/>
<proteinExistence type="inferred from homology"/>
<evidence type="ECO:0000256" key="3">
    <source>
        <dbReference type="ARBA" id="ARBA00022777"/>
    </source>
</evidence>
<dbReference type="PANTHER" id="PTHR10196:SF67">
    <property type="entry name" value="SEDOHEPTULOKINASE"/>
    <property type="match status" value="1"/>
</dbReference>
<dbReference type="GO" id="GO:0006071">
    <property type="term" value="P:glycerol metabolic process"/>
    <property type="evidence" value="ECO:0007669"/>
    <property type="project" value="TreeGrafter"/>
</dbReference>
<dbReference type="PANTHER" id="PTHR10196">
    <property type="entry name" value="SUGAR KINASE"/>
    <property type="match status" value="1"/>
</dbReference>
<dbReference type="EMBL" id="GEDC01005850">
    <property type="protein sequence ID" value="JAS31448.1"/>
    <property type="molecule type" value="Transcribed_RNA"/>
</dbReference>
<reference evidence="5" key="1">
    <citation type="submission" date="2015-12" db="EMBL/GenBank/DDBJ databases">
        <title>De novo transcriptome assembly of four potential Pierce s Disease insect vectors from Arizona vineyards.</title>
        <authorList>
            <person name="Tassone E.E."/>
        </authorList>
    </citation>
    <scope>NUCLEOTIDE SEQUENCE</scope>
</reference>
<dbReference type="InterPro" id="IPR043129">
    <property type="entry name" value="ATPase_NBD"/>
</dbReference>
<dbReference type="Gene3D" id="3.30.420.40">
    <property type="match status" value="1"/>
</dbReference>
<keyword evidence="2" id="KW-0808">Transferase</keyword>
<dbReference type="GO" id="GO:0050277">
    <property type="term" value="F:sedoheptulokinase activity"/>
    <property type="evidence" value="ECO:0007669"/>
    <property type="project" value="TreeGrafter"/>
</dbReference>
<sequence>MSVEQKLILGLDIGTTSVKVCLVDKKERKVIARQSKDTQANVPSELGCEGNKQNVPKIMSAVHICVSRLPKELLRQVESIGVCGQMHGVMLWQYEESAPWEKIDPESSRFDIIPNQVSSLYTWQDSRCDPKFLESLPKPKSHLKAFSGYGCNTLFWLAKYRTFRICKRPLVGNPLSYLANGRTSFTVVLAVG</sequence>
<dbReference type="Pfam" id="PF00370">
    <property type="entry name" value="FGGY_N"/>
    <property type="match status" value="1"/>
</dbReference>
<evidence type="ECO:0000256" key="1">
    <source>
        <dbReference type="ARBA" id="ARBA00009156"/>
    </source>
</evidence>
<evidence type="ECO:0000256" key="2">
    <source>
        <dbReference type="ARBA" id="ARBA00022679"/>
    </source>
</evidence>
<keyword evidence="3" id="KW-0418">Kinase</keyword>